<reference evidence="23" key="1">
    <citation type="submission" date="2016-06" db="EMBL/GenBank/DDBJ databases">
        <authorList>
            <person name="Varghese N."/>
        </authorList>
    </citation>
    <scope>NUCLEOTIDE SEQUENCE [LARGE SCALE GENOMIC DNA]</scope>
    <source>
        <strain evidence="23">DSM 45555</strain>
    </source>
</reference>
<dbReference type="NCBIfam" id="NF041504">
    <property type="entry name" value="AccA_sub"/>
    <property type="match status" value="1"/>
</dbReference>
<keyword evidence="6 17" id="KW-0963">Cytoplasm</keyword>
<evidence type="ECO:0000256" key="2">
    <source>
        <dbReference type="ARBA" id="ARBA00004956"/>
    </source>
</evidence>
<dbReference type="GO" id="GO:0016743">
    <property type="term" value="F:carboxyl- or carbamoyltransferase activity"/>
    <property type="evidence" value="ECO:0007669"/>
    <property type="project" value="UniProtKB-UniRule"/>
</dbReference>
<evidence type="ECO:0000313" key="23">
    <source>
        <dbReference type="Proteomes" id="UP000198551"/>
    </source>
</evidence>
<proteinExistence type="inferred from homology"/>
<comment type="pathway">
    <text evidence="2 17">Lipid metabolism; malonyl-CoA biosynthesis; malonyl-CoA from acetyl-CoA: step 1/1.</text>
</comment>
<evidence type="ECO:0000256" key="19">
    <source>
        <dbReference type="SAM" id="MobiDB-lite"/>
    </source>
</evidence>
<keyword evidence="13 17" id="KW-0443">Lipid metabolism</keyword>
<organism evidence="22 23">
    <name type="scientific">Micromonospora marina</name>
    <dbReference type="NCBI Taxonomy" id="307120"/>
    <lineage>
        <taxon>Bacteria</taxon>
        <taxon>Bacillati</taxon>
        <taxon>Actinomycetota</taxon>
        <taxon>Actinomycetes</taxon>
        <taxon>Micromonosporales</taxon>
        <taxon>Micromonosporaceae</taxon>
        <taxon>Micromonospora</taxon>
    </lineage>
</organism>
<feature type="compositionally biased region" description="Basic and acidic residues" evidence="19">
    <location>
        <begin position="289"/>
        <end position="305"/>
    </location>
</feature>
<dbReference type="NCBIfam" id="TIGR00513">
    <property type="entry name" value="accA"/>
    <property type="match status" value="1"/>
</dbReference>
<dbReference type="RefSeq" id="WP_167361543.1">
    <property type="nucleotide sequence ID" value="NZ_FMCV01000021.1"/>
</dbReference>
<feature type="domain" description="CoA carboxyltransferase N-terminal" evidence="20">
    <location>
        <begin position="13"/>
        <end position="282"/>
    </location>
</feature>
<feature type="region of interest" description="Disordered" evidence="19">
    <location>
        <begin position="271"/>
        <end position="305"/>
    </location>
</feature>
<dbReference type="NCBIfam" id="TIGR00515">
    <property type="entry name" value="accD"/>
    <property type="match status" value="1"/>
</dbReference>
<evidence type="ECO:0000256" key="13">
    <source>
        <dbReference type="ARBA" id="ARBA00023098"/>
    </source>
</evidence>
<evidence type="ECO:0000256" key="9">
    <source>
        <dbReference type="ARBA" id="ARBA00022741"/>
    </source>
</evidence>
<evidence type="ECO:0000256" key="7">
    <source>
        <dbReference type="ARBA" id="ARBA00022516"/>
    </source>
</evidence>
<dbReference type="Pfam" id="PF03255">
    <property type="entry name" value="ACCA"/>
    <property type="match status" value="1"/>
</dbReference>
<comment type="similarity">
    <text evidence="4">In the N-terminal section; belongs to the AccD/PCCB family.</text>
</comment>
<evidence type="ECO:0000256" key="11">
    <source>
        <dbReference type="ARBA" id="ARBA00022832"/>
    </source>
</evidence>
<feature type="domain" description="CoA carboxyltransferase C-terminal" evidence="21">
    <location>
        <begin position="301"/>
        <end position="545"/>
    </location>
</feature>
<evidence type="ECO:0000259" key="20">
    <source>
        <dbReference type="PROSITE" id="PS50980"/>
    </source>
</evidence>
<dbReference type="PANTHER" id="PTHR42853:SF3">
    <property type="entry name" value="ACETYL-COENZYME A CARBOXYLASE CARBOXYL TRANSFERASE SUBUNIT ALPHA, CHLOROPLASTIC"/>
    <property type="match status" value="1"/>
</dbReference>
<dbReference type="PRINTS" id="PR01069">
    <property type="entry name" value="ACCCTRFRASEA"/>
</dbReference>
<name>A0A1C4ZWD3_9ACTN</name>
<evidence type="ECO:0000256" key="6">
    <source>
        <dbReference type="ARBA" id="ARBA00022490"/>
    </source>
</evidence>
<comment type="cofactor">
    <cofactor evidence="18">
        <name>Zn(2+)</name>
        <dbReference type="ChEBI" id="CHEBI:29105"/>
    </cofactor>
    <text evidence="18">Binds 1 zinc ion per subunit.</text>
</comment>
<keyword evidence="18" id="KW-0862">Zinc</keyword>
<gene>
    <name evidence="17" type="primary">accA</name>
    <name evidence="18" type="synonym">accD</name>
    <name evidence="22" type="ORF">GA0070215_12138</name>
</gene>
<dbReference type="GO" id="GO:0003989">
    <property type="term" value="F:acetyl-CoA carboxylase activity"/>
    <property type="evidence" value="ECO:0007669"/>
    <property type="project" value="InterPro"/>
</dbReference>
<comment type="similarity">
    <text evidence="18">Belongs to the AccD/PCCB family.</text>
</comment>
<feature type="zinc finger region" description="C4-type" evidence="18">
    <location>
        <begin position="17"/>
        <end position="39"/>
    </location>
</feature>
<evidence type="ECO:0000256" key="17">
    <source>
        <dbReference type="HAMAP-Rule" id="MF_00823"/>
    </source>
</evidence>
<keyword evidence="8 17" id="KW-0808">Transferase</keyword>
<accession>A0A1C4ZWD3</accession>
<dbReference type="EC" id="2.1.3.15" evidence="17"/>
<keyword evidence="11 17" id="KW-0276">Fatty acid metabolism</keyword>
<feature type="binding site" evidence="18">
    <location>
        <position position="39"/>
    </location>
    <ligand>
        <name>Zn(2+)</name>
        <dbReference type="ChEBI" id="CHEBI:29105"/>
    </ligand>
</feature>
<keyword evidence="14 17" id="KW-0275">Fatty acid biosynthesis</keyword>
<comment type="similarity">
    <text evidence="3">In the C-terminal section; belongs to the AccA family.</text>
</comment>
<dbReference type="GO" id="GO:0006633">
    <property type="term" value="P:fatty acid biosynthetic process"/>
    <property type="evidence" value="ECO:0007669"/>
    <property type="project" value="UniProtKB-KW"/>
</dbReference>
<feature type="binding site" evidence="18">
    <location>
        <position position="36"/>
    </location>
    <ligand>
        <name>Zn(2+)</name>
        <dbReference type="ChEBI" id="CHEBI:29105"/>
    </ligand>
</feature>
<keyword evidence="7 17" id="KW-0444">Lipid biosynthesis</keyword>
<dbReference type="InterPro" id="IPR001095">
    <property type="entry name" value="Acetyl_CoA_COase_a_su"/>
</dbReference>
<evidence type="ECO:0000256" key="5">
    <source>
        <dbReference type="ARBA" id="ARBA00011664"/>
    </source>
</evidence>
<evidence type="ECO:0000256" key="8">
    <source>
        <dbReference type="ARBA" id="ARBA00022679"/>
    </source>
</evidence>
<comment type="catalytic activity">
    <reaction evidence="16 17">
        <text>N(6)-carboxybiotinyl-L-lysyl-[protein] + acetyl-CoA = N(6)-biotinyl-L-lysyl-[protein] + malonyl-CoA</text>
        <dbReference type="Rhea" id="RHEA:54728"/>
        <dbReference type="Rhea" id="RHEA-COMP:10505"/>
        <dbReference type="Rhea" id="RHEA-COMP:10506"/>
        <dbReference type="ChEBI" id="CHEBI:57288"/>
        <dbReference type="ChEBI" id="CHEBI:57384"/>
        <dbReference type="ChEBI" id="CHEBI:83144"/>
        <dbReference type="ChEBI" id="CHEBI:83145"/>
        <dbReference type="EC" id="2.1.3.15"/>
    </reaction>
</comment>
<dbReference type="GO" id="GO:2001295">
    <property type="term" value="P:malonyl-CoA biosynthetic process"/>
    <property type="evidence" value="ECO:0007669"/>
    <property type="project" value="UniProtKB-UniRule"/>
</dbReference>
<dbReference type="PROSITE" id="PS50989">
    <property type="entry name" value="COA_CT_CTER"/>
    <property type="match status" value="1"/>
</dbReference>
<feature type="binding site" evidence="18">
    <location>
        <position position="20"/>
    </location>
    <ligand>
        <name>Zn(2+)</name>
        <dbReference type="ChEBI" id="CHEBI:29105"/>
    </ligand>
</feature>
<evidence type="ECO:0000256" key="4">
    <source>
        <dbReference type="ARBA" id="ARBA00010284"/>
    </source>
</evidence>
<dbReference type="HAMAP" id="MF_01395">
    <property type="entry name" value="AcetylCoA_CT_beta"/>
    <property type="match status" value="1"/>
</dbReference>
<evidence type="ECO:0000313" key="22">
    <source>
        <dbReference type="EMBL" id="SCF37249.1"/>
    </source>
</evidence>
<dbReference type="InterPro" id="IPR011763">
    <property type="entry name" value="COA_CT_C"/>
</dbReference>
<dbReference type="Gene3D" id="3.90.226.10">
    <property type="entry name" value="2-enoyl-CoA Hydratase, Chain A, domain 1"/>
    <property type="match status" value="2"/>
</dbReference>
<evidence type="ECO:0000259" key="21">
    <source>
        <dbReference type="PROSITE" id="PS50989"/>
    </source>
</evidence>
<dbReference type="GO" id="GO:0009317">
    <property type="term" value="C:acetyl-CoA carboxylase complex"/>
    <property type="evidence" value="ECO:0007669"/>
    <property type="project" value="InterPro"/>
</dbReference>
<evidence type="ECO:0000256" key="12">
    <source>
        <dbReference type="ARBA" id="ARBA00022840"/>
    </source>
</evidence>
<protein>
    <recommendedName>
        <fullName evidence="17 18">Multifunctional fusion protein</fullName>
    </recommendedName>
    <domain>
        <recommendedName>
            <fullName evidence="17">Acetyl-coenzyme A carboxylase carboxyl transferase subunit alpha</fullName>
            <shortName evidence="17">ACCase subunit alpha</shortName>
            <shortName evidence="17">Acetyl-CoA carboxylase carboxyltransferase subunit alpha</shortName>
            <ecNumber evidence="17">2.1.3.15</ecNumber>
        </recommendedName>
    </domain>
    <domain>
        <recommendedName>
            <fullName evidence="18">Acetyl-coenzyme A carboxylase carboxyl transferase subunit beta</fullName>
            <shortName evidence="18">ACCase subunit beta</shortName>
            <shortName evidence="18">Acetyl-CoA carboxylase carboxyltransferase subunit beta</shortName>
        </recommendedName>
    </domain>
</protein>
<dbReference type="InterPro" id="IPR011762">
    <property type="entry name" value="COA_CT_N"/>
</dbReference>
<dbReference type="PROSITE" id="PS50980">
    <property type="entry name" value="COA_CT_NTER"/>
    <property type="match status" value="1"/>
</dbReference>
<dbReference type="InterPro" id="IPR000438">
    <property type="entry name" value="Acetyl_CoA_COase_Trfase_b_su"/>
</dbReference>
<evidence type="ECO:0000256" key="3">
    <source>
        <dbReference type="ARBA" id="ARBA00006276"/>
    </source>
</evidence>
<keyword evidence="23" id="KW-1185">Reference proteome</keyword>
<dbReference type="InterPro" id="IPR029045">
    <property type="entry name" value="ClpP/crotonase-like_dom_sf"/>
</dbReference>
<keyword evidence="12 17" id="KW-0067">ATP-binding</keyword>
<comment type="function">
    <text evidence="15 18">Component of the acetyl coenzyme A carboxylase (ACC) complex. Biotin carboxylase (BC) catalyzes the carboxylation of biotin on its carrier protein (BCCP) and then the CO(2) group is transferred by the transcarboxylase to acetyl-CoA to form malonyl-CoA.</text>
</comment>
<dbReference type="GO" id="GO:0008270">
    <property type="term" value="F:zinc ion binding"/>
    <property type="evidence" value="ECO:0007669"/>
    <property type="project" value="UniProtKB-UniRule"/>
</dbReference>
<evidence type="ECO:0000256" key="1">
    <source>
        <dbReference type="ARBA" id="ARBA00004496"/>
    </source>
</evidence>
<feature type="binding site" evidence="18">
    <location>
        <position position="17"/>
    </location>
    <ligand>
        <name>Zn(2+)</name>
        <dbReference type="ChEBI" id="CHEBI:29105"/>
    </ligand>
</feature>
<keyword evidence="10 18" id="KW-0863">Zinc-finger</keyword>
<dbReference type="GO" id="GO:0005524">
    <property type="term" value="F:ATP binding"/>
    <property type="evidence" value="ECO:0007669"/>
    <property type="project" value="UniProtKB-KW"/>
</dbReference>
<dbReference type="UniPathway" id="UPA00655">
    <property type="reaction ID" value="UER00711"/>
</dbReference>
<dbReference type="PANTHER" id="PTHR42853">
    <property type="entry name" value="ACETYL-COENZYME A CARBOXYLASE CARBOXYL TRANSFERASE SUBUNIT ALPHA"/>
    <property type="match status" value="1"/>
</dbReference>
<comment type="subcellular location">
    <subcellularLocation>
        <location evidence="1 17">Cytoplasm</location>
    </subcellularLocation>
</comment>
<comment type="function">
    <text evidence="17">Component of the acetyl coenzyme A carboxylase (ACC) complex. First, biotin carboxylase catalyzes the carboxylation of biotin on its carrier protein (BCCP) and then the CO(2) group is transferred by the carboxyltransferase to acetyl-CoA to form malonyl-CoA.</text>
</comment>
<dbReference type="Proteomes" id="UP000198551">
    <property type="component" value="Unassembled WGS sequence"/>
</dbReference>
<dbReference type="EMBL" id="FMCV01000021">
    <property type="protein sequence ID" value="SCF37249.1"/>
    <property type="molecule type" value="Genomic_DNA"/>
</dbReference>
<evidence type="ECO:0000256" key="14">
    <source>
        <dbReference type="ARBA" id="ARBA00023160"/>
    </source>
</evidence>
<evidence type="ECO:0000256" key="16">
    <source>
        <dbReference type="ARBA" id="ARBA00049152"/>
    </source>
</evidence>
<keyword evidence="9 17" id="KW-0547">Nucleotide-binding</keyword>
<dbReference type="HAMAP" id="MF_00823">
    <property type="entry name" value="AcetylCoA_CT_alpha"/>
    <property type="match status" value="1"/>
</dbReference>
<dbReference type="AlphaFoldDB" id="A0A1C4ZWD3"/>
<sequence length="583" mass="62212">MRQTVDRIVDEPRWVLCPGCTTPVYGKRWLRNLSVCPECGRYTALSAVERLTQLVDDGRYERLDLEARSEDPLQFVDTVPYPARLVQARARTGLDEAVLCARATVEGVPVVLAVMDFRFLGGSLGSAVGELITLAAEVALAGRTPLVIVSASGGARMQEGVLSLMQMAKTAAALAQLDEAGVLTVSLVTDPTFGGVAASFATLCDVILAEPGARLGFAGRRVIEQTIRQQLPAEFQTAEFLLERGVVDRIVPRPRLRTELGRLLRAATDADRPVGDARPVGAGRSSRSGRPEPGEGLVRDPGRLPEADAWEQVRRARDLTRPTTLDYLATAFVDFQELHGDRISGDCPSVVGGTAWLDGRPVMVIGQQKGHTAAELSQRNFGMPMPSGYRKAARLMRLAEKLRLPVVTLVDTPGAYPGADAEEQGQAVAIAENLRLMALLTVPVVTVIIGEGGSGGALALAVANRVLAFSSAVYSVISPEGCAAILWKDPAAAPRAAAALRVGSRDLLRLGVVDAVVVEPDGGTGADPLAAADALRRALADSLGELRELTGPQLRADRRARFRQYGSALTVESELRTMSEPRR</sequence>
<comment type="subunit">
    <text evidence="5">Acetyl-CoA carboxylase is a heterotetramer composed of biotin carboxyl carrier protein (AccB), biotin carboxylase (AccC) and two subunits of ACCase subunit beta/alpha.</text>
</comment>
<dbReference type="SUPFAM" id="SSF52096">
    <property type="entry name" value="ClpP/crotonase"/>
    <property type="match status" value="2"/>
</dbReference>
<evidence type="ECO:0000256" key="18">
    <source>
        <dbReference type="HAMAP-Rule" id="MF_01395"/>
    </source>
</evidence>
<evidence type="ECO:0000256" key="15">
    <source>
        <dbReference type="ARBA" id="ARBA00025280"/>
    </source>
</evidence>
<evidence type="ECO:0000256" key="10">
    <source>
        <dbReference type="ARBA" id="ARBA00022771"/>
    </source>
</evidence>
<comment type="similarity">
    <text evidence="17">Belongs to the AccA family.</text>
</comment>
<comment type="subunit">
    <text evidence="17">Acetyl-CoA carboxylase is a heterohexamer composed of biotin carboxyl carrier protein (AccB), biotin carboxylase (AccC) and two subunits each of ACCase subunit alpha (AccA) and ACCase subunit beta (AccD).</text>
</comment>
<keyword evidence="18" id="KW-0479">Metal-binding</keyword>